<gene>
    <name evidence="2" type="ORF">CLAFUR5_13737</name>
</gene>
<dbReference type="Pfam" id="PF00135">
    <property type="entry name" value="COesterase"/>
    <property type="match status" value="1"/>
</dbReference>
<reference evidence="2" key="1">
    <citation type="submission" date="2021-12" db="EMBL/GenBank/DDBJ databases">
        <authorList>
            <person name="Zaccaron A."/>
            <person name="Stergiopoulos I."/>
        </authorList>
    </citation>
    <scope>NUCLEOTIDE SEQUENCE</scope>
    <source>
        <strain evidence="2">Race5_Kim</strain>
    </source>
</reference>
<dbReference type="AlphaFoldDB" id="A0A9Q8PLB3"/>
<dbReference type="SUPFAM" id="SSF53474">
    <property type="entry name" value="alpha/beta-Hydrolases"/>
    <property type="match status" value="1"/>
</dbReference>
<dbReference type="RefSeq" id="XP_047768878.1">
    <property type="nucleotide sequence ID" value="XM_047912885.1"/>
</dbReference>
<dbReference type="GeneID" id="71993615"/>
<protein>
    <recommendedName>
        <fullName evidence="1">Carboxylesterase type B domain-containing protein</fullName>
    </recommendedName>
</protein>
<dbReference type="EMBL" id="CP090174">
    <property type="protein sequence ID" value="UJO24512.1"/>
    <property type="molecule type" value="Genomic_DNA"/>
</dbReference>
<evidence type="ECO:0000259" key="1">
    <source>
        <dbReference type="Pfam" id="PF00135"/>
    </source>
</evidence>
<organism evidence="2 3">
    <name type="scientific">Passalora fulva</name>
    <name type="common">Tomato leaf mold</name>
    <name type="synonym">Cladosporium fulvum</name>
    <dbReference type="NCBI Taxonomy" id="5499"/>
    <lineage>
        <taxon>Eukaryota</taxon>
        <taxon>Fungi</taxon>
        <taxon>Dikarya</taxon>
        <taxon>Ascomycota</taxon>
        <taxon>Pezizomycotina</taxon>
        <taxon>Dothideomycetes</taxon>
        <taxon>Dothideomycetidae</taxon>
        <taxon>Mycosphaerellales</taxon>
        <taxon>Mycosphaerellaceae</taxon>
        <taxon>Fulvia</taxon>
    </lineage>
</organism>
<proteinExistence type="predicted"/>
<name>A0A9Q8PLB3_PASFU</name>
<dbReference type="Proteomes" id="UP000756132">
    <property type="component" value="Chromosome 12"/>
</dbReference>
<sequence>MYALNALYANAETYPFTDEDYAIQEKMSSYWANFAKTLDPNLGGSYGGNETLAKWRPNEKNGTQVVMELGDAFESVPIAGPERVEFVRDYFERQAAY</sequence>
<accession>A0A9Q8PLB3</accession>
<dbReference type="InterPro" id="IPR029058">
    <property type="entry name" value="AB_hydrolase_fold"/>
</dbReference>
<feature type="domain" description="Carboxylesterase type B" evidence="1">
    <location>
        <begin position="3"/>
        <end position="69"/>
    </location>
</feature>
<dbReference type="OrthoDB" id="408631at2759"/>
<dbReference type="KEGG" id="ffu:CLAFUR5_13737"/>
<evidence type="ECO:0000313" key="3">
    <source>
        <dbReference type="Proteomes" id="UP000756132"/>
    </source>
</evidence>
<dbReference type="InterPro" id="IPR002018">
    <property type="entry name" value="CarbesteraseB"/>
</dbReference>
<reference evidence="2" key="2">
    <citation type="journal article" date="2022" name="Microb. Genom.">
        <title>A chromosome-scale genome assembly of the tomato pathogen Cladosporium fulvum reveals a compartmentalized genome architecture and the presence of a dispensable chromosome.</title>
        <authorList>
            <person name="Zaccaron A.Z."/>
            <person name="Chen L.H."/>
            <person name="Samaras A."/>
            <person name="Stergiopoulos I."/>
        </authorList>
    </citation>
    <scope>NUCLEOTIDE SEQUENCE</scope>
    <source>
        <strain evidence="2">Race5_Kim</strain>
    </source>
</reference>
<evidence type="ECO:0000313" key="2">
    <source>
        <dbReference type="EMBL" id="UJO24512.1"/>
    </source>
</evidence>
<dbReference type="Gene3D" id="3.40.50.1820">
    <property type="entry name" value="alpha/beta hydrolase"/>
    <property type="match status" value="1"/>
</dbReference>
<keyword evidence="3" id="KW-1185">Reference proteome</keyword>